<evidence type="ECO:0000313" key="2">
    <source>
        <dbReference type="EMBL" id="MBB5423954.1"/>
    </source>
</evidence>
<sequence>MSAAASKHSDHNSHSNTHQWRRAPLSSLAVAGSVTFRRSARMIDWEEQGSVPQLAEANGIAAPSTCRAGAWGAGAARVLEGSVVYAAETVAEPGPACALLCIAKPDAVGKAGREALS</sequence>
<evidence type="ECO:0000313" key="3">
    <source>
        <dbReference type="Proteomes" id="UP000592780"/>
    </source>
</evidence>
<dbReference type="InterPro" id="IPR036010">
    <property type="entry name" value="2Fe-2S_ferredoxin-like_sf"/>
</dbReference>
<dbReference type="Gene3D" id="3.10.20.30">
    <property type="match status" value="1"/>
</dbReference>
<name>A0A7W8V5M8_PARAM</name>
<dbReference type="EMBL" id="JACHDD010000003">
    <property type="protein sequence ID" value="MBB5423954.1"/>
    <property type="molecule type" value="Genomic_DNA"/>
</dbReference>
<dbReference type="RefSeq" id="WP_184129463.1">
    <property type="nucleotide sequence ID" value="NZ_JACHDD010000003.1"/>
</dbReference>
<evidence type="ECO:0000256" key="1">
    <source>
        <dbReference type="SAM" id="MobiDB-lite"/>
    </source>
</evidence>
<dbReference type="InterPro" id="IPR012675">
    <property type="entry name" value="Beta-grasp_dom_sf"/>
</dbReference>
<dbReference type="Proteomes" id="UP000592780">
    <property type="component" value="Unassembled WGS sequence"/>
</dbReference>
<keyword evidence="3" id="KW-1185">Reference proteome</keyword>
<proteinExistence type="predicted"/>
<dbReference type="GO" id="GO:0051536">
    <property type="term" value="F:iron-sulfur cluster binding"/>
    <property type="evidence" value="ECO:0007669"/>
    <property type="project" value="InterPro"/>
</dbReference>
<reference evidence="2 3" key="1">
    <citation type="submission" date="2020-08" db="EMBL/GenBank/DDBJ databases">
        <title>Genomic Encyclopedia of Type Strains, Phase IV (KMG-V): Genome sequencing to study the core and pangenomes of soil and plant-associated prokaryotes.</title>
        <authorList>
            <person name="Whitman W."/>
        </authorList>
    </citation>
    <scope>NUCLEOTIDE SEQUENCE [LARGE SCALE GENOMIC DNA]</scope>
    <source>
        <strain evidence="2 3">JPY158</strain>
    </source>
</reference>
<protein>
    <submittedName>
        <fullName evidence="2">Ferredoxin</fullName>
    </submittedName>
</protein>
<feature type="region of interest" description="Disordered" evidence="1">
    <location>
        <begin position="1"/>
        <end position="22"/>
    </location>
</feature>
<dbReference type="AlphaFoldDB" id="A0A7W8V5M8"/>
<dbReference type="SUPFAM" id="SSF54292">
    <property type="entry name" value="2Fe-2S ferredoxin-like"/>
    <property type="match status" value="1"/>
</dbReference>
<accession>A0A7W8V5M8</accession>
<gene>
    <name evidence="2" type="ORF">HDG40_002098</name>
</gene>
<organism evidence="2 3">
    <name type="scientific">Paraburkholderia atlantica</name>
    <dbReference type="NCBI Taxonomy" id="2654982"/>
    <lineage>
        <taxon>Bacteria</taxon>
        <taxon>Pseudomonadati</taxon>
        <taxon>Pseudomonadota</taxon>
        <taxon>Betaproteobacteria</taxon>
        <taxon>Burkholderiales</taxon>
        <taxon>Burkholderiaceae</taxon>
        <taxon>Paraburkholderia</taxon>
    </lineage>
</organism>
<comment type="caution">
    <text evidence="2">The sequence shown here is derived from an EMBL/GenBank/DDBJ whole genome shotgun (WGS) entry which is preliminary data.</text>
</comment>